<dbReference type="Proteomes" id="UP000199501">
    <property type="component" value="Unassembled WGS sequence"/>
</dbReference>
<accession>A0A1G6NLP0</accession>
<dbReference type="InterPro" id="IPR000086">
    <property type="entry name" value="NUDIX_hydrolase_dom"/>
</dbReference>
<gene>
    <name evidence="5" type="ORF">SAMN05216174_103402</name>
</gene>
<comment type="similarity">
    <text evidence="1 3">Belongs to the Nudix hydrolase family.</text>
</comment>
<dbReference type="AlphaFoldDB" id="A0A1G6NLP0"/>
<evidence type="ECO:0000313" key="5">
    <source>
        <dbReference type="EMBL" id="SDC68227.1"/>
    </source>
</evidence>
<dbReference type="PANTHER" id="PTHR16099">
    <property type="entry name" value="8-OXO-DGTP DIPHOSPHATES NUDT15"/>
    <property type="match status" value="1"/>
</dbReference>
<dbReference type="STRING" id="1271860.SAMN05216174_103402"/>
<proteinExistence type="inferred from homology"/>
<dbReference type="InterPro" id="IPR015797">
    <property type="entry name" value="NUDIX_hydrolase-like_dom_sf"/>
</dbReference>
<dbReference type="Gene3D" id="3.90.79.10">
    <property type="entry name" value="Nucleoside Triphosphate Pyrophosphohydrolase"/>
    <property type="match status" value="1"/>
</dbReference>
<evidence type="ECO:0000259" key="4">
    <source>
        <dbReference type="PROSITE" id="PS51462"/>
    </source>
</evidence>
<dbReference type="Pfam" id="PF00293">
    <property type="entry name" value="NUDIX"/>
    <property type="match status" value="1"/>
</dbReference>
<keyword evidence="6" id="KW-1185">Reference proteome</keyword>
<sequence>MSGPRPAVGVGAVLLDSAGRVLLGRRVKAGERETWCLPGGHLEAGETFESAAAREADEEAGLAVGDPSVFALAVRLDGSGVTVGVAGRGGGTPVVREPHVFAEWTWVARDALPSPLFPASAVLLALWWGTAAPSGWSAHRVGPA</sequence>
<dbReference type="PROSITE" id="PS00893">
    <property type="entry name" value="NUDIX_BOX"/>
    <property type="match status" value="1"/>
</dbReference>
<keyword evidence="2 3" id="KW-0378">Hydrolase</keyword>
<name>A0A1G6NLP0_9PSEU</name>
<evidence type="ECO:0000256" key="2">
    <source>
        <dbReference type="ARBA" id="ARBA00022801"/>
    </source>
</evidence>
<dbReference type="RefSeq" id="WP_194957324.1">
    <property type="nucleotide sequence ID" value="NZ_FMZZ01000003.1"/>
</dbReference>
<dbReference type="PRINTS" id="PR00502">
    <property type="entry name" value="NUDIXFAMILY"/>
</dbReference>
<dbReference type="EMBL" id="FMZZ01000003">
    <property type="protein sequence ID" value="SDC68227.1"/>
    <property type="molecule type" value="Genomic_DNA"/>
</dbReference>
<dbReference type="PROSITE" id="PS51462">
    <property type="entry name" value="NUDIX"/>
    <property type="match status" value="1"/>
</dbReference>
<evidence type="ECO:0000256" key="3">
    <source>
        <dbReference type="RuleBase" id="RU003476"/>
    </source>
</evidence>
<dbReference type="InterPro" id="IPR020084">
    <property type="entry name" value="NUDIX_hydrolase_CS"/>
</dbReference>
<reference evidence="6" key="1">
    <citation type="submission" date="2016-10" db="EMBL/GenBank/DDBJ databases">
        <authorList>
            <person name="Varghese N."/>
            <person name="Submissions S."/>
        </authorList>
    </citation>
    <scope>NUCLEOTIDE SEQUENCE [LARGE SCALE GENOMIC DNA]</scope>
    <source>
        <strain evidence="6">IBRC-M 10403</strain>
    </source>
</reference>
<protein>
    <submittedName>
        <fullName evidence="5">ADP-ribose pyrophosphatase YjhB, NUDIX family</fullName>
    </submittedName>
</protein>
<dbReference type="GO" id="GO:0005829">
    <property type="term" value="C:cytosol"/>
    <property type="evidence" value="ECO:0007669"/>
    <property type="project" value="TreeGrafter"/>
</dbReference>
<dbReference type="InterPro" id="IPR020476">
    <property type="entry name" value="Nudix_hydrolase"/>
</dbReference>
<feature type="domain" description="Nudix hydrolase" evidence="4">
    <location>
        <begin position="3"/>
        <end position="130"/>
    </location>
</feature>
<evidence type="ECO:0000313" key="6">
    <source>
        <dbReference type="Proteomes" id="UP000199501"/>
    </source>
</evidence>
<dbReference type="GO" id="GO:0006203">
    <property type="term" value="P:dGTP catabolic process"/>
    <property type="evidence" value="ECO:0007669"/>
    <property type="project" value="TreeGrafter"/>
</dbReference>
<dbReference type="PANTHER" id="PTHR16099:SF5">
    <property type="entry name" value="NUCLEOTIDE TRIPHOSPHATE DIPHOSPHATASE NUDT15"/>
    <property type="match status" value="1"/>
</dbReference>
<dbReference type="SUPFAM" id="SSF55811">
    <property type="entry name" value="Nudix"/>
    <property type="match status" value="1"/>
</dbReference>
<dbReference type="GO" id="GO:0035539">
    <property type="term" value="F:8-oxo-7,8-dihydrodeoxyguanosine triphosphate pyrophosphatase activity"/>
    <property type="evidence" value="ECO:0007669"/>
    <property type="project" value="TreeGrafter"/>
</dbReference>
<organism evidence="5 6">
    <name type="scientific">Actinokineospora iranica</name>
    <dbReference type="NCBI Taxonomy" id="1271860"/>
    <lineage>
        <taxon>Bacteria</taxon>
        <taxon>Bacillati</taxon>
        <taxon>Actinomycetota</taxon>
        <taxon>Actinomycetes</taxon>
        <taxon>Pseudonocardiales</taxon>
        <taxon>Pseudonocardiaceae</taxon>
        <taxon>Actinokineospora</taxon>
    </lineage>
</organism>
<evidence type="ECO:0000256" key="1">
    <source>
        <dbReference type="ARBA" id="ARBA00005582"/>
    </source>
</evidence>